<dbReference type="AlphaFoldDB" id="A0A401TML0"/>
<evidence type="ECO:0000256" key="1">
    <source>
        <dbReference type="SAM" id="MobiDB-lite"/>
    </source>
</evidence>
<sequence>MAGLRSGSFRCLHRKGLLNFPPPPGFNQSEALKRRSNMGKKKESAVDRGL</sequence>
<evidence type="ECO:0000313" key="2">
    <source>
        <dbReference type="EMBL" id="GCC43910.1"/>
    </source>
</evidence>
<feature type="non-terminal residue" evidence="2">
    <location>
        <position position="50"/>
    </location>
</feature>
<keyword evidence="3" id="KW-1185">Reference proteome</keyword>
<organism evidence="2 3">
    <name type="scientific">Chiloscyllium punctatum</name>
    <name type="common">Brownbanded bambooshark</name>
    <name type="synonym">Hemiscyllium punctatum</name>
    <dbReference type="NCBI Taxonomy" id="137246"/>
    <lineage>
        <taxon>Eukaryota</taxon>
        <taxon>Metazoa</taxon>
        <taxon>Chordata</taxon>
        <taxon>Craniata</taxon>
        <taxon>Vertebrata</taxon>
        <taxon>Chondrichthyes</taxon>
        <taxon>Elasmobranchii</taxon>
        <taxon>Galeomorphii</taxon>
        <taxon>Galeoidea</taxon>
        <taxon>Orectolobiformes</taxon>
        <taxon>Hemiscylliidae</taxon>
        <taxon>Chiloscyllium</taxon>
    </lineage>
</organism>
<comment type="caution">
    <text evidence="2">The sequence shown here is derived from an EMBL/GenBank/DDBJ whole genome shotgun (WGS) entry which is preliminary data.</text>
</comment>
<feature type="region of interest" description="Disordered" evidence="1">
    <location>
        <begin position="17"/>
        <end position="50"/>
    </location>
</feature>
<proteinExistence type="predicted"/>
<protein>
    <submittedName>
        <fullName evidence="2">Uncharacterized protein</fullName>
    </submittedName>
</protein>
<feature type="compositionally biased region" description="Basic and acidic residues" evidence="1">
    <location>
        <begin position="40"/>
        <end position="50"/>
    </location>
</feature>
<dbReference type="EMBL" id="BEZZ01117422">
    <property type="protein sequence ID" value="GCC43910.1"/>
    <property type="molecule type" value="Genomic_DNA"/>
</dbReference>
<dbReference type="Proteomes" id="UP000287033">
    <property type="component" value="Unassembled WGS sequence"/>
</dbReference>
<gene>
    <name evidence="2" type="ORF">chiPu_0027911</name>
</gene>
<reference evidence="2 3" key="1">
    <citation type="journal article" date="2018" name="Nat. Ecol. Evol.">
        <title>Shark genomes provide insights into elasmobranch evolution and the origin of vertebrates.</title>
        <authorList>
            <person name="Hara Y"/>
            <person name="Yamaguchi K"/>
            <person name="Onimaru K"/>
            <person name="Kadota M"/>
            <person name="Koyanagi M"/>
            <person name="Keeley SD"/>
            <person name="Tatsumi K"/>
            <person name="Tanaka K"/>
            <person name="Motone F"/>
            <person name="Kageyama Y"/>
            <person name="Nozu R"/>
            <person name="Adachi N"/>
            <person name="Nishimura O"/>
            <person name="Nakagawa R"/>
            <person name="Tanegashima C"/>
            <person name="Kiyatake I"/>
            <person name="Matsumoto R"/>
            <person name="Murakumo K"/>
            <person name="Nishida K"/>
            <person name="Terakita A"/>
            <person name="Kuratani S"/>
            <person name="Sato K"/>
            <person name="Hyodo S Kuraku.S."/>
        </authorList>
    </citation>
    <scope>NUCLEOTIDE SEQUENCE [LARGE SCALE GENOMIC DNA]</scope>
</reference>
<name>A0A401TML0_CHIPU</name>
<evidence type="ECO:0000313" key="3">
    <source>
        <dbReference type="Proteomes" id="UP000287033"/>
    </source>
</evidence>
<accession>A0A401TML0</accession>